<reference evidence="1 2" key="1">
    <citation type="submission" date="2020-07" db="EMBL/GenBank/DDBJ databases">
        <title>Sequencing the genomes of 1000 actinobacteria strains.</title>
        <authorList>
            <person name="Klenk H.-P."/>
        </authorList>
    </citation>
    <scope>NUCLEOTIDE SEQUENCE [LARGE SCALE GENOMIC DNA]</scope>
    <source>
        <strain evidence="1 2">DSM 45772</strain>
    </source>
</reference>
<dbReference type="Proteomes" id="UP000535890">
    <property type="component" value="Unassembled WGS sequence"/>
</dbReference>
<proteinExistence type="predicted"/>
<keyword evidence="2" id="KW-1185">Reference proteome</keyword>
<evidence type="ECO:0000313" key="2">
    <source>
        <dbReference type="Proteomes" id="UP000535890"/>
    </source>
</evidence>
<dbReference type="EMBL" id="JACCBN010000001">
    <property type="protein sequence ID" value="NYD39379.1"/>
    <property type="molecule type" value="Genomic_DNA"/>
</dbReference>
<dbReference type="AlphaFoldDB" id="A0A7Y9E191"/>
<accession>A0A7Y9E191</accession>
<evidence type="ECO:0000313" key="1">
    <source>
        <dbReference type="EMBL" id="NYD39379.1"/>
    </source>
</evidence>
<comment type="caution">
    <text evidence="1">The sequence shown here is derived from an EMBL/GenBank/DDBJ whole genome shotgun (WGS) entry which is preliminary data.</text>
</comment>
<protein>
    <submittedName>
        <fullName evidence="1">Uncharacterized protein</fullName>
    </submittedName>
</protein>
<sequence length="34" mass="3748">MSPWRRPGFTPGVMLLAAAPVVFSPLLRDELPPE</sequence>
<gene>
    <name evidence="1" type="ORF">BJ983_005481</name>
</gene>
<name>A0A7Y9E191_9PSEU</name>
<organism evidence="1 2">
    <name type="scientific">Actinomycetospora corticicola</name>
    <dbReference type="NCBI Taxonomy" id="663602"/>
    <lineage>
        <taxon>Bacteria</taxon>
        <taxon>Bacillati</taxon>
        <taxon>Actinomycetota</taxon>
        <taxon>Actinomycetes</taxon>
        <taxon>Pseudonocardiales</taxon>
        <taxon>Pseudonocardiaceae</taxon>
        <taxon>Actinomycetospora</taxon>
    </lineage>
</organism>